<protein>
    <recommendedName>
        <fullName evidence="3">Toxin-antitoxin system protein</fullName>
    </recommendedName>
</protein>
<accession>A0A841FIC9</accession>
<dbReference type="EMBL" id="JACHGT010000011">
    <property type="protein sequence ID" value="MBB6037101.1"/>
    <property type="molecule type" value="Genomic_DNA"/>
</dbReference>
<organism evidence="1 2">
    <name type="scientific">Phytomonospora endophytica</name>
    <dbReference type="NCBI Taxonomy" id="714109"/>
    <lineage>
        <taxon>Bacteria</taxon>
        <taxon>Bacillati</taxon>
        <taxon>Actinomycetota</taxon>
        <taxon>Actinomycetes</taxon>
        <taxon>Micromonosporales</taxon>
        <taxon>Micromonosporaceae</taxon>
        <taxon>Phytomonospora</taxon>
    </lineage>
</organism>
<gene>
    <name evidence="1" type="ORF">HNR73_004974</name>
</gene>
<proteinExistence type="predicted"/>
<dbReference type="AlphaFoldDB" id="A0A841FIC9"/>
<comment type="caution">
    <text evidence="1">The sequence shown here is derived from an EMBL/GenBank/DDBJ whole genome shotgun (WGS) entry which is preliminary data.</text>
</comment>
<reference evidence="1 2" key="1">
    <citation type="submission" date="2020-08" db="EMBL/GenBank/DDBJ databases">
        <title>Genomic Encyclopedia of Type Strains, Phase IV (KMG-IV): sequencing the most valuable type-strain genomes for metagenomic binning, comparative biology and taxonomic classification.</title>
        <authorList>
            <person name="Goeker M."/>
        </authorList>
    </citation>
    <scope>NUCLEOTIDE SEQUENCE [LARGE SCALE GENOMIC DNA]</scope>
    <source>
        <strain evidence="1 2">YIM 65646</strain>
    </source>
</reference>
<evidence type="ECO:0000313" key="1">
    <source>
        <dbReference type="EMBL" id="MBB6037101.1"/>
    </source>
</evidence>
<name>A0A841FIC9_9ACTN</name>
<dbReference type="Proteomes" id="UP000548476">
    <property type="component" value="Unassembled WGS sequence"/>
</dbReference>
<evidence type="ECO:0008006" key="3">
    <source>
        <dbReference type="Google" id="ProtNLM"/>
    </source>
</evidence>
<dbReference type="RefSeq" id="WP_184789926.1">
    <property type="nucleotide sequence ID" value="NZ_BONT01000071.1"/>
</dbReference>
<sequence>MGMTTIKIDTALRDRIAKVAREDYEGATLAVTLERLIDEHLEKQVMDQYAKLQEDPEAWADYLAETREWERAAAADAARHLSEVER</sequence>
<evidence type="ECO:0000313" key="2">
    <source>
        <dbReference type="Proteomes" id="UP000548476"/>
    </source>
</evidence>
<keyword evidence="2" id="KW-1185">Reference proteome</keyword>